<evidence type="ECO:0000313" key="8">
    <source>
        <dbReference type="Proteomes" id="UP000321721"/>
    </source>
</evidence>
<evidence type="ECO:0000313" key="7">
    <source>
        <dbReference type="EMBL" id="TXB65515.1"/>
    </source>
</evidence>
<dbReference type="SUPFAM" id="SSF53686">
    <property type="entry name" value="Tryptophan synthase beta subunit-like PLP-dependent enzymes"/>
    <property type="match status" value="1"/>
</dbReference>
<sequence length="307" mass="34294">MEINENNIPLIEIFDSVLESKNSRLFILREDLIHSEISGNKWRKLKYNIQEAKNKKSNTILTFGGAYSNHIAATAAAGKKHGLNTIGVIRGEEISPLNPTLQLASDNGMIFKYVSREEYRNKNTSDFIKLLRQEYGNFYMVPEGGSNTFAVKGCTEIVNNISINFDVICCACGTGGTIAGIIASTEKQVYGFPALKGGVFLKEEINTLISDYTEKYKNVVENRNWDLITDYHLGGYAKVNSDLVSFVQEFNKKHNIPLDLIYTGKMLYGIFDLLNNSEELNNKTIIAIHTGGIQGNKGFEERLGIVL</sequence>
<organism evidence="7 8">
    <name type="scientific">Vicingus serpentipes</name>
    <dbReference type="NCBI Taxonomy" id="1926625"/>
    <lineage>
        <taxon>Bacteria</taxon>
        <taxon>Pseudomonadati</taxon>
        <taxon>Bacteroidota</taxon>
        <taxon>Flavobacteriia</taxon>
        <taxon>Flavobacteriales</taxon>
        <taxon>Vicingaceae</taxon>
        <taxon>Vicingus</taxon>
    </lineage>
</organism>
<name>A0A5C6RU75_9FLAO</name>
<evidence type="ECO:0000256" key="1">
    <source>
        <dbReference type="ARBA" id="ARBA00001933"/>
    </source>
</evidence>
<evidence type="ECO:0000256" key="5">
    <source>
        <dbReference type="PIRSR" id="PIRSR006278-2"/>
    </source>
</evidence>
<evidence type="ECO:0000259" key="6">
    <source>
        <dbReference type="Pfam" id="PF00291"/>
    </source>
</evidence>
<dbReference type="InterPro" id="IPR036052">
    <property type="entry name" value="TrpB-like_PALP_sf"/>
</dbReference>
<reference evidence="7 8" key="1">
    <citation type="submission" date="2019-08" db="EMBL/GenBank/DDBJ databases">
        <title>Genome of Vicingus serpentipes NCIMB 15042.</title>
        <authorList>
            <person name="Bowman J.P."/>
        </authorList>
    </citation>
    <scope>NUCLEOTIDE SEQUENCE [LARGE SCALE GENOMIC DNA]</scope>
    <source>
        <strain evidence="7 8">NCIMB 15042</strain>
    </source>
</reference>
<dbReference type="InterPro" id="IPR001926">
    <property type="entry name" value="TrpB-like_PALP"/>
</dbReference>
<comment type="cofactor">
    <cofactor evidence="1">
        <name>pyridoxal 5'-phosphate</name>
        <dbReference type="ChEBI" id="CHEBI:597326"/>
    </cofactor>
</comment>
<dbReference type="GO" id="GO:0019148">
    <property type="term" value="F:D-cysteine desulfhydrase activity"/>
    <property type="evidence" value="ECO:0007669"/>
    <property type="project" value="TreeGrafter"/>
</dbReference>
<accession>A0A5C6RU75</accession>
<comment type="caution">
    <text evidence="7">The sequence shown here is derived from an EMBL/GenBank/DDBJ whole genome shotgun (WGS) entry which is preliminary data.</text>
</comment>
<gene>
    <name evidence="7" type="ORF">FRY74_07075</name>
</gene>
<dbReference type="PANTHER" id="PTHR43780:SF2">
    <property type="entry name" value="1-AMINOCYCLOPROPANE-1-CARBOXYLATE DEAMINASE-RELATED"/>
    <property type="match status" value="1"/>
</dbReference>
<proteinExistence type="inferred from homology"/>
<evidence type="ECO:0000256" key="3">
    <source>
        <dbReference type="ARBA" id="ARBA00022898"/>
    </source>
</evidence>
<evidence type="ECO:0000256" key="4">
    <source>
        <dbReference type="PIRSR" id="PIRSR006278-1"/>
    </source>
</evidence>
<feature type="domain" description="Tryptophan synthase beta chain-like PALP" evidence="6">
    <location>
        <begin position="7"/>
        <end position="291"/>
    </location>
</feature>
<dbReference type="EMBL" id="VOOS01000003">
    <property type="protein sequence ID" value="TXB65515.1"/>
    <property type="molecule type" value="Genomic_DNA"/>
</dbReference>
<dbReference type="InterPro" id="IPR027278">
    <property type="entry name" value="ACCD_DCysDesulf"/>
</dbReference>
<keyword evidence="8" id="KW-1185">Reference proteome</keyword>
<comment type="similarity">
    <text evidence="2">Belongs to the ACC deaminase/D-cysteine desulfhydrase family.</text>
</comment>
<dbReference type="PIRSF" id="PIRSF006278">
    <property type="entry name" value="ACCD_DCysDesulf"/>
    <property type="match status" value="1"/>
</dbReference>
<feature type="modified residue" description="N6-(pyridoxal phosphate)lysine" evidence="5">
    <location>
        <position position="41"/>
    </location>
</feature>
<dbReference type="Gene3D" id="3.40.50.1100">
    <property type="match status" value="2"/>
</dbReference>
<evidence type="ECO:0000256" key="2">
    <source>
        <dbReference type="ARBA" id="ARBA00008639"/>
    </source>
</evidence>
<feature type="active site" description="Nucleophile" evidence="4">
    <location>
        <position position="68"/>
    </location>
</feature>
<dbReference type="AlphaFoldDB" id="A0A5C6RU75"/>
<dbReference type="Pfam" id="PF00291">
    <property type="entry name" value="PALP"/>
    <property type="match status" value="1"/>
</dbReference>
<dbReference type="PANTHER" id="PTHR43780">
    <property type="entry name" value="1-AMINOCYCLOPROPANE-1-CARBOXYLATE DEAMINASE-RELATED"/>
    <property type="match status" value="1"/>
</dbReference>
<protein>
    <submittedName>
        <fullName evidence="7">1-aminocyclopropane-1-carboxylate deaminase/D-cysteine desulfhydrase</fullName>
    </submittedName>
</protein>
<keyword evidence="3 5" id="KW-0663">Pyridoxal phosphate</keyword>
<dbReference type="OrthoDB" id="9801249at2"/>
<dbReference type="Proteomes" id="UP000321721">
    <property type="component" value="Unassembled WGS sequence"/>
</dbReference>